<protein>
    <submittedName>
        <fullName evidence="1">Uncharacterized protein</fullName>
    </submittedName>
</protein>
<gene>
    <name evidence="1" type="ORF">BU23DRAFT_438861</name>
</gene>
<dbReference type="EMBL" id="ML976757">
    <property type="protein sequence ID" value="KAF1965687.1"/>
    <property type="molecule type" value="Genomic_DNA"/>
</dbReference>
<organism evidence="1 2">
    <name type="scientific">Bimuria novae-zelandiae CBS 107.79</name>
    <dbReference type="NCBI Taxonomy" id="1447943"/>
    <lineage>
        <taxon>Eukaryota</taxon>
        <taxon>Fungi</taxon>
        <taxon>Dikarya</taxon>
        <taxon>Ascomycota</taxon>
        <taxon>Pezizomycotina</taxon>
        <taxon>Dothideomycetes</taxon>
        <taxon>Pleosporomycetidae</taxon>
        <taxon>Pleosporales</taxon>
        <taxon>Massarineae</taxon>
        <taxon>Didymosphaeriaceae</taxon>
        <taxon>Bimuria</taxon>
    </lineage>
</organism>
<feature type="non-terminal residue" evidence="1">
    <location>
        <position position="174"/>
    </location>
</feature>
<sequence>ITVAFFPSSSSCDPNNTSSALTLTTSTIPAPFTCFDVSSLFSSSNTTGFSPGDTPFSNPDELPTPNGVYWSVDGLDNYDANANYTRNSSTGKVEVGKDAHWVFYMYAFEDCMQLGGDDFDMKDYPWFETSCQTKEGGQCREVPRTIKSLALNTAERYDVRHGGCETWAYLGSGA</sequence>
<proteinExistence type="predicted"/>
<reference evidence="1" key="1">
    <citation type="journal article" date="2020" name="Stud. Mycol.">
        <title>101 Dothideomycetes genomes: a test case for predicting lifestyles and emergence of pathogens.</title>
        <authorList>
            <person name="Haridas S."/>
            <person name="Albert R."/>
            <person name="Binder M."/>
            <person name="Bloem J."/>
            <person name="Labutti K."/>
            <person name="Salamov A."/>
            <person name="Andreopoulos B."/>
            <person name="Baker S."/>
            <person name="Barry K."/>
            <person name="Bills G."/>
            <person name="Bluhm B."/>
            <person name="Cannon C."/>
            <person name="Castanera R."/>
            <person name="Culley D."/>
            <person name="Daum C."/>
            <person name="Ezra D."/>
            <person name="Gonzalez J."/>
            <person name="Henrissat B."/>
            <person name="Kuo A."/>
            <person name="Liang C."/>
            <person name="Lipzen A."/>
            <person name="Lutzoni F."/>
            <person name="Magnuson J."/>
            <person name="Mondo S."/>
            <person name="Nolan M."/>
            <person name="Ohm R."/>
            <person name="Pangilinan J."/>
            <person name="Park H.-J."/>
            <person name="Ramirez L."/>
            <person name="Alfaro M."/>
            <person name="Sun H."/>
            <person name="Tritt A."/>
            <person name="Yoshinaga Y."/>
            <person name="Zwiers L.-H."/>
            <person name="Turgeon B."/>
            <person name="Goodwin S."/>
            <person name="Spatafora J."/>
            <person name="Crous P."/>
            <person name="Grigoriev I."/>
        </authorList>
    </citation>
    <scope>NUCLEOTIDE SEQUENCE</scope>
    <source>
        <strain evidence="1">CBS 107.79</strain>
    </source>
</reference>
<dbReference type="OrthoDB" id="3878372at2759"/>
<keyword evidence="2" id="KW-1185">Reference proteome</keyword>
<dbReference type="AlphaFoldDB" id="A0A6A5UXB6"/>
<accession>A0A6A5UXB6</accession>
<evidence type="ECO:0000313" key="2">
    <source>
        <dbReference type="Proteomes" id="UP000800036"/>
    </source>
</evidence>
<feature type="non-terminal residue" evidence="1">
    <location>
        <position position="1"/>
    </location>
</feature>
<evidence type="ECO:0000313" key="1">
    <source>
        <dbReference type="EMBL" id="KAF1965687.1"/>
    </source>
</evidence>
<dbReference type="Proteomes" id="UP000800036">
    <property type="component" value="Unassembled WGS sequence"/>
</dbReference>
<name>A0A6A5UXB6_9PLEO</name>